<sequence length="101" mass="11308">MMDTTAFIKNGRLYIPVRSVANAMGYGVSATNQNGVVTAFSLITDINHYSAVFQQQNITVIRHRRNPPGSIGPDHILKRNQESIYSCHSDIFIEISDTRIL</sequence>
<proteinExistence type="predicted"/>
<feature type="domain" description="Copper amine oxidase-like N-terminal" evidence="1">
    <location>
        <begin position="2"/>
        <end position="39"/>
    </location>
</feature>
<accession>A0A645JG92</accession>
<gene>
    <name evidence="2" type="ORF">SDC9_209877</name>
</gene>
<dbReference type="EMBL" id="VSSQ01139703">
    <property type="protein sequence ID" value="MPN62130.1"/>
    <property type="molecule type" value="Genomic_DNA"/>
</dbReference>
<dbReference type="InterPro" id="IPR012854">
    <property type="entry name" value="Cu_amine_oxidase-like_N"/>
</dbReference>
<dbReference type="InterPro" id="IPR036582">
    <property type="entry name" value="Mao_N_sf"/>
</dbReference>
<evidence type="ECO:0000259" key="1">
    <source>
        <dbReference type="Pfam" id="PF07833"/>
    </source>
</evidence>
<organism evidence="2">
    <name type="scientific">bioreactor metagenome</name>
    <dbReference type="NCBI Taxonomy" id="1076179"/>
    <lineage>
        <taxon>unclassified sequences</taxon>
        <taxon>metagenomes</taxon>
        <taxon>ecological metagenomes</taxon>
    </lineage>
</organism>
<name>A0A645JG92_9ZZZZ</name>
<comment type="caution">
    <text evidence="2">The sequence shown here is derived from an EMBL/GenBank/DDBJ whole genome shotgun (WGS) entry which is preliminary data.</text>
</comment>
<protein>
    <recommendedName>
        <fullName evidence="1">Copper amine oxidase-like N-terminal domain-containing protein</fullName>
    </recommendedName>
</protein>
<dbReference type="Pfam" id="PF07833">
    <property type="entry name" value="Cu_amine_oxidN1"/>
    <property type="match status" value="1"/>
</dbReference>
<dbReference type="SUPFAM" id="SSF55383">
    <property type="entry name" value="Copper amine oxidase, domain N"/>
    <property type="match status" value="1"/>
</dbReference>
<evidence type="ECO:0000313" key="2">
    <source>
        <dbReference type="EMBL" id="MPN62130.1"/>
    </source>
</evidence>
<dbReference type="AlphaFoldDB" id="A0A645JG92"/>
<reference evidence="2" key="1">
    <citation type="submission" date="2019-08" db="EMBL/GenBank/DDBJ databases">
        <authorList>
            <person name="Kucharzyk K."/>
            <person name="Murdoch R.W."/>
            <person name="Higgins S."/>
            <person name="Loffler F."/>
        </authorList>
    </citation>
    <scope>NUCLEOTIDE SEQUENCE</scope>
</reference>